<accession>A0A2G8S1K7</accession>
<sequence>MKLNLQLGIAVAWESLFLFDCTIFSLTLFKTLRERRRNPVTSGRRDIVSLVMRDGALYFAVMASANLANTITFYVLEPLLRGCLSTAASSISITMMSRLMLNLHASAHGRSELATTRVPGAGSSTESTDNSTSLLFTSRISMPHALESAWDPEASRLNRESVYVRDLYAGDGRGRDGGYIEEVYELADYRGGADSDQGAFLRVPVPTHGGVVGEGGVEIAKPIVGGRVWYD</sequence>
<feature type="transmembrane region" description="Helical" evidence="1">
    <location>
        <begin position="6"/>
        <end position="29"/>
    </location>
</feature>
<keyword evidence="3" id="KW-1185">Reference proteome</keyword>
<dbReference type="Proteomes" id="UP000230002">
    <property type="component" value="Unassembled WGS sequence"/>
</dbReference>
<proteinExistence type="predicted"/>
<organism evidence="2 3">
    <name type="scientific">Ganoderma sinense ZZ0214-1</name>
    <dbReference type="NCBI Taxonomy" id="1077348"/>
    <lineage>
        <taxon>Eukaryota</taxon>
        <taxon>Fungi</taxon>
        <taxon>Dikarya</taxon>
        <taxon>Basidiomycota</taxon>
        <taxon>Agaricomycotina</taxon>
        <taxon>Agaricomycetes</taxon>
        <taxon>Polyporales</taxon>
        <taxon>Polyporaceae</taxon>
        <taxon>Ganoderma</taxon>
    </lineage>
</organism>
<evidence type="ECO:0000313" key="3">
    <source>
        <dbReference type="Proteomes" id="UP000230002"/>
    </source>
</evidence>
<keyword evidence="1" id="KW-1133">Transmembrane helix</keyword>
<protein>
    <submittedName>
        <fullName evidence="2">Uncharacterized protein</fullName>
    </submittedName>
</protein>
<feature type="transmembrane region" description="Helical" evidence="1">
    <location>
        <begin position="50"/>
        <end position="73"/>
    </location>
</feature>
<evidence type="ECO:0000256" key="1">
    <source>
        <dbReference type="SAM" id="Phobius"/>
    </source>
</evidence>
<dbReference type="AlphaFoldDB" id="A0A2G8S1K7"/>
<keyword evidence="1" id="KW-0812">Transmembrane</keyword>
<keyword evidence="1" id="KW-0472">Membrane</keyword>
<gene>
    <name evidence="2" type="ORF">GSI_10812</name>
</gene>
<reference evidence="2 3" key="1">
    <citation type="journal article" date="2015" name="Sci. Rep.">
        <title>Chromosome-level genome map provides insights into diverse defense mechanisms in the medicinal fungus Ganoderma sinense.</title>
        <authorList>
            <person name="Zhu Y."/>
            <person name="Xu J."/>
            <person name="Sun C."/>
            <person name="Zhou S."/>
            <person name="Xu H."/>
            <person name="Nelson D.R."/>
            <person name="Qian J."/>
            <person name="Song J."/>
            <person name="Luo H."/>
            <person name="Xiang L."/>
            <person name="Li Y."/>
            <person name="Xu Z."/>
            <person name="Ji A."/>
            <person name="Wang L."/>
            <person name="Lu S."/>
            <person name="Hayward A."/>
            <person name="Sun W."/>
            <person name="Li X."/>
            <person name="Schwartz D.C."/>
            <person name="Wang Y."/>
            <person name="Chen S."/>
        </authorList>
    </citation>
    <scope>NUCLEOTIDE SEQUENCE [LARGE SCALE GENOMIC DNA]</scope>
    <source>
        <strain evidence="2 3">ZZ0214-1</strain>
    </source>
</reference>
<evidence type="ECO:0000313" key="2">
    <source>
        <dbReference type="EMBL" id="PIL27660.1"/>
    </source>
</evidence>
<comment type="caution">
    <text evidence="2">The sequence shown here is derived from an EMBL/GenBank/DDBJ whole genome shotgun (WGS) entry which is preliminary data.</text>
</comment>
<dbReference type="OrthoDB" id="2686513at2759"/>
<dbReference type="EMBL" id="AYKW01000034">
    <property type="protein sequence ID" value="PIL27660.1"/>
    <property type="molecule type" value="Genomic_DNA"/>
</dbReference>
<name>A0A2G8S1K7_9APHY</name>